<dbReference type="EMBL" id="QGKY02000094">
    <property type="protein sequence ID" value="KAF2605735.1"/>
    <property type="molecule type" value="Genomic_DNA"/>
</dbReference>
<proteinExistence type="predicted"/>
<accession>A0A8S9LFM5</accession>
<reference evidence="2" key="1">
    <citation type="submission" date="2019-12" db="EMBL/GenBank/DDBJ databases">
        <title>Genome sequencing and annotation of Brassica cretica.</title>
        <authorList>
            <person name="Studholme D.J."/>
            <person name="Sarris P.F."/>
        </authorList>
    </citation>
    <scope>NUCLEOTIDE SEQUENCE</scope>
    <source>
        <strain evidence="2">PFS-102/07</strain>
        <tissue evidence="2">Leaf</tissue>
    </source>
</reference>
<feature type="compositionally biased region" description="Polar residues" evidence="1">
    <location>
        <begin position="86"/>
        <end position="95"/>
    </location>
</feature>
<dbReference type="AlphaFoldDB" id="A0A8S9LFM5"/>
<organism evidence="2">
    <name type="scientific">Brassica cretica</name>
    <name type="common">Mustard</name>
    <dbReference type="NCBI Taxonomy" id="69181"/>
    <lineage>
        <taxon>Eukaryota</taxon>
        <taxon>Viridiplantae</taxon>
        <taxon>Streptophyta</taxon>
        <taxon>Embryophyta</taxon>
        <taxon>Tracheophyta</taxon>
        <taxon>Spermatophyta</taxon>
        <taxon>Magnoliopsida</taxon>
        <taxon>eudicotyledons</taxon>
        <taxon>Gunneridae</taxon>
        <taxon>Pentapetalae</taxon>
        <taxon>rosids</taxon>
        <taxon>malvids</taxon>
        <taxon>Brassicales</taxon>
        <taxon>Brassicaceae</taxon>
        <taxon>Brassiceae</taxon>
        <taxon>Brassica</taxon>
    </lineage>
</organism>
<sequence length="149" mass="16303">MEEDSSLSLSAALIEEGSSLSLSLYAALIEDESSLSLSVALIEEELCLRRLRSKKNLFVWLDGSMQRVDEAFNKARNKAFNKRNIGAQSSTSHVSEANDGDTDRLPGVKDAKGKGKKMKAEGKALSEFESTLRGEESRTEACSVVKCRL</sequence>
<gene>
    <name evidence="2" type="ORF">F2Q70_00027551</name>
</gene>
<protein>
    <submittedName>
        <fullName evidence="2">Uncharacterized protein</fullName>
    </submittedName>
</protein>
<name>A0A8S9LFM5_BRACR</name>
<evidence type="ECO:0000313" key="2">
    <source>
        <dbReference type="EMBL" id="KAF2605735.1"/>
    </source>
</evidence>
<feature type="region of interest" description="Disordered" evidence="1">
    <location>
        <begin position="83"/>
        <end position="123"/>
    </location>
</feature>
<feature type="compositionally biased region" description="Basic and acidic residues" evidence="1">
    <location>
        <begin position="101"/>
        <end position="123"/>
    </location>
</feature>
<evidence type="ECO:0000256" key="1">
    <source>
        <dbReference type="SAM" id="MobiDB-lite"/>
    </source>
</evidence>
<comment type="caution">
    <text evidence="2">The sequence shown here is derived from an EMBL/GenBank/DDBJ whole genome shotgun (WGS) entry which is preliminary data.</text>
</comment>